<evidence type="ECO:0000313" key="2">
    <source>
        <dbReference type="Proteomes" id="UP001139981"/>
    </source>
</evidence>
<dbReference type="Proteomes" id="UP001139981">
    <property type="component" value="Unassembled WGS sequence"/>
</dbReference>
<reference evidence="1" key="1">
    <citation type="submission" date="2022-07" db="EMBL/GenBank/DDBJ databases">
        <title>Phylogenomic reconstructions and comparative analyses of Kickxellomycotina fungi.</title>
        <authorList>
            <person name="Reynolds N.K."/>
            <person name="Stajich J.E."/>
            <person name="Barry K."/>
            <person name="Grigoriev I.V."/>
            <person name="Crous P."/>
            <person name="Smith M.E."/>
        </authorList>
    </citation>
    <scope>NUCLEOTIDE SEQUENCE</scope>
    <source>
        <strain evidence="1">CBS 190363</strain>
    </source>
</reference>
<protein>
    <submittedName>
        <fullName evidence="1">Uncharacterized protein</fullName>
    </submittedName>
</protein>
<name>A0ACC1MAU2_9FUNG</name>
<organism evidence="1 2">
    <name type="scientific">Coemansia aciculifera</name>
    <dbReference type="NCBI Taxonomy" id="417176"/>
    <lineage>
        <taxon>Eukaryota</taxon>
        <taxon>Fungi</taxon>
        <taxon>Fungi incertae sedis</taxon>
        <taxon>Zoopagomycota</taxon>
        <taxon>Kickxellomycotina</taxon>
        <taxon>Kickxellomycetes</taxon>
        <taxon>Kickxellales</taxon>
        <taxon>Kickxellaceae</taxon>
        <taxon>Coemansia</taxon>
    </lineage>
</organism>
<evidence type="ECO:0000313" key="1">
    <source>
        <dbReference type="EMBL" id="KAJ2901064.1"/>
    </source>
</evidence>
<dbReference type="EMBL" id="JANBVB010000001">
    <property type="protein sequence ID" value="KAJ2901064.1"/>
    <property type="molecule type" value="Genomic_DNA"/>
</dbReference>
<keyword evidence="2" id="KW-1185">Reference proteome</keyword>
<accession>A0ACC1MAU2</accession>
<comment type="caution">
    <text evidence="1">The sequence shown here is derived from an EMBL/GenBank/DDBJ whole genome shotgun (WGS) entry which is preliminary data.</text>
</comment>
<proteinExistence type="predicted"/>
<sequence>MDSADSPEDIAKKRLASLDTSSSINLSFERSLSPGDLKLLSLSSARLGTFIPDPSMGKQAITMHQNQPFSSTNPQLPTIQEIHGSSDSACQQQHHVPLATEADADNRAAMNVSFADSFSTNSDSMTTADMVFGQNSTSTMRAAALDLELQAAVDLMLQGSSSPPLNGPGFGAYYDGDRVVVPPPRALGASIPPPLASSSNSAHNRRGPYQSAMHSTRNMRQKLSSRFGRQRFASTASSTADDFGNGNGGGMQSDMPLLGGREEAAAKRKFGASGDDEACEKRARTADNGGEPQSRPLEPAATPPSWVPKFLYPVMYYVQLRPLRALGILLSILALILVLLFVVLVVGVFPLLLRSTLHDFSMVVTSLHAIPPPEIRRALNVEGRALSRTRLMALHDDGSSLVKRELLAPMPGEGTAGFKAPAQLPLQSLLRALPPQQPLLNAQSQAAVVPRSSAIQNAFSVSRALVPSSGAPRPGIAAMSPISSHQQLPWSSIGIVSNINDQNGDDIVTITAESVSIVHIQRELVATATPIATATPFAAPPTAAAPVLISSGDFKALNTDDTPASSTYMMQLAGNMTSGGPLGIDIEFTEPLRLMWHDTVVGIIHYPERIHVPGRGVAQWEWPPFEVTIPANGTTTNSRALVGGGQLAHNLNKQSPASQTLIQLGADRIVDSGAGGGIAQRRAMGGGSSAMLGRTTADPAVSGDLAGWFAAIQAHKSFTMQWKSKVKLSAIGLHASNIKFEKSVRVICGETKNCTIIETMKI</sequence>
<gene>
    <name evidence="1" type="ORF">IWW38_000029</name>
</gene>